<evidence type="ECO:0000256" key="1">
    <source>
        <dbReference type="SAM" id="Phobius"/>
    </source>
</evidence>
<dbReference type="RefSeq" id="WP_275418188.1">
    <property type="nucleotide sequence ID" value="NZ_CP106878.1"/>
</dbReference>
<dbReference type="PANTHER" id="PTHR40040">
    <property type="entry name" value="SMALL HYDROPHOBIC PROTEIN-RELATED"/>
    <property type="match status" value="1"/>
</dbReference>
<sequence length="108" mass="11429">MINDDGKETFHDSIDTPFGEEIGEEYVTAREVQTNPESRESPTAGRTVGYIALALSILSLFTVPVLFGIGGVIVGVMARNRGARALGTWAIVIGTISTIGGIFLAPFS</sequence>
<dbReference type="Proteomes" id="UP001164718">
    <property type="component" value="Chromosome"/>
</dbReference>
<dbReference type="InterPro" id="IPR055338">
    <property type="entry name" value="YqfX-like"/>
</dbReference>
<accession>A0A9E8LVE2</accession>
<organism evidence="2 3">
    <name type="scientific">Fervidibacillus albus</name>
    <dbReference type="NCBI Taxonomy" id="2980026"/>
    <lineage>
        <taxon>Bacteria</taxon>
        <taxon>Bacillati</taxon>
        <taxon>Bacillota</taxon>
        <taxon>Bacilli</taxon>
        <taxon>Bacillales</taxon>
        <taxon>Bacillaceae</taxon>
        <taxon>Fervidibacillus</taxon>
    </lineage>
</organism>
<evidence type="ECO:0008006" key="4">
    <source>
        <dbReference type="Google" id="ProtNLM"/>
    </source>
</evidence>
<evidence type="ECO:0000313" key="3">
    <source>
        <dbReference type="Proteomes" id="UP001164718"/>
    </source>
</evidence>
<evidence type="ECO:0000313" key="2">
    <source>
        <dbReference type="EMBL" id="WAA10403.1"/>
    </source>
</evidence>
<dbReference type="AlphaFoldDB" id="A0A9E8LVE2"/>
<gene>
    <name evidence="2" type="ORF">OE104_03475</name>
</gene>
<keyword evidence="3" id="KW-1185">Reference proteome</keyword>
<feature type="transmembrane region" description="Helical" evidence="1">
    <location>
        <begin position="48"/>
        <end position="74"/>
    </location>
</feature>
<keyword evidence="1" id="KW-0472">Membrane</keyword>
<feature type="transmembrane region" description="Helical" evidence="1">
    <location>
        <begin position="86"/>
        <end position="107"/>
    </location>
</feature>
<keyword evidence="1" id="KW-0812">Transmembrane</keyword>
<dbReference type="EMBL" id="CP106878">
    <property type="protein sequence ID" value="WAA10403.1"/>
    <property type="molecule type" value="Genomic_DNA"/>
</dbReference>
<keyword evidence="1" id="KW-1133">Transmembrane helix</keyword>
<dbReference type="KEGG" id="faf:OE104_03475"/>
<dbReference type="PANTHER" id="PTHR40040:SF1">
    <property type="entry name" value="MEMBRANE PROTEIN"/>
    <property type="match status" value="1"/>
</dbReference>
<name>A0A9E8LVE2_9BACI</name>
<protein>
    <recommendedName>
        <fullName evidence="4">DUF4190 domain-containing protein</fullName>
    </recommendedName>
</protein>
<reference evidence="2" key="1">
    <citation type="submission" date="2022-09" db="EMBL/GenBank/DDBJ databases">
        <title>Complete Genomes of Fervidibacillus albus and Fervidibacillus halotolerans isolated from tidal flat sediments.</title>
        <authorList>
            <person name="Kwon K.K."/>
            <person name="Yang S.-H."/>
            <person name="Park M.J."/>
            <person name="Oh H.-M."/>
        </authorList>
    </citation>
    <scope>NUCLEOTIDE SEQUENCE</scope>
    <source>
        <strain evidence="2">MEBiC13591</strain>
    </source>
</reference>
<proteinExistence type="predicted"/>